<dbReference type="STRING" id="263852.SAMN02745116_00774"/>
<keyword evidence="3 7" id="KW-0812">Transmembrane</keyword>
<dbReference type="AlphaFoldDB" id="A0A1T4LRU6"/>
<name>A0A1T4LRU6_9ENTE</name>
<reference evidence="11" key="1">
    <citation type="submission" date="2017-02" db="EMBL/GenBank/DDBJ databases">
        <authorList>
            <person name="Varghese N."/>
            <person name="Submissions S."/>
        </authorList>
    </citation>
    <scope>NUCLEOTIDE SEQUENCE [LARGE SCALE GENOMIC DNA]</scope>
    <source>
        <strain evidence="11">ATCC BAA-1030</strain>
    </source>
</reference>
<dbReference type="Pfam" id="PF12704">
    <property type="entry name" value="MacB_PCD"/>
    <property type="match status" value="1"/>
</dbReference>
<organism evidence="10 11">
    <name type="scientific">Pilibacter termitis</name>
    <dbReference type="NCBI Taxonomy" id="263852"/>
    <lineage>
        <taxon>Bacteria</taxon>
        <taxon>Bacillati</taxon>
        <taxon>Bacillota</taxon>
        <taxon>Bacilli</taxon>
        <taxon>Lactobacillales</taxon>
        <taxon>Enterococcaceae</taxon>
        <taxon>Pilibacter</taxon>
    </lineage>
</organism>
<evidence type="ECO:0000256" key="6">
    <source>
        <dbReference type="ARBA" id="ARBA00038076"/>
    </source>
</evidence>
<evidence type="ECO:0000256" key="5">
    <source>
        <dbReference type="ARBA" id="ARBA00023136"/>
    </source>
</evidence>
<dbReference type="InterPro" id="IPR050250">
    <property type="entry name" value="Macrolide_Exporter_MacB"/>
</dbReference>
<evidence type="ECO:0000259" key="9">
    <source>
        <dbReference type="Pfam" id="PF12704"/>
    </source>
</evidence>
<evidence type="ECO:0000256" key="2">
    <source>
        <dbReference type="ARBA" id="ARBA00022475"/>
    </source>
</evidence>
<evidence type="ECO:0000259" key="8">
    <source>
        <dbReference type="Pfam" id="PF02687"/>
    </source>
</evidence>
<gene>
    <name evidence="10" type="ORF">SAMN02745116_00774</name>
</gene>
<accession>A0A1T4LRU6</accession>
<dbReference type="RefSeq" id="WP_078806726.1">
    <property type="nucleotide sequence ID" value="NZ_FUXI01000006.1"/>
</dbReference>
<dbReference type="InterPro" id="IPR025857">
    <property type="entry name" value="MacB_PCD"/>
</dbReference>
<dbReference type="Pfam" id="PF02687">
    <property type="entry name" value="FtsX"/>
    <property type="match status" value="1"/>
</dbReference>
<dbReference type="PANTHER" id="PTHR30572">
    <property type="entry name" value="MEMBRANE COMPONENT OF TRANSPORTER-RELATED"/>
    <property type="match status" value="1"/>
</dbReference>
<evidence type="ECO:0000313" key="11">
    <source>
        <dbReference type="Proteomes" id="UP000190328"/>
    </source>
</evidence>
<dbReference type="OrthoDB" id="9770036at2"/>
<evidence type="ECO:0000256" key="7">
    <source>
        <dbReference type="SAM" id="Phobius"/>
    </source>
</evidence>
<sequence>MKLTDILSTAVSNLWRNKVRTILTVLAVFIGSFTIALTEGINIGVNEFINTQVGGIGAKDLIQVMAKQEGLDPTQEGPNKYNPESGKSDFMGNSVVQLNEKDIKKLEKIKGVKRVETSTDAAFEYIEGNNGEKYEISVTTVLPSLNTKMIAGKKVDYKAKENQISFDEDYVKALGYKNAKDAIGEKVTFEAKSATGEVKEFIATVVGVQEKNSLVGGSSYINEKFSKDVIEFNQKGMPEAMKTGSPALLVVAKSVDETEEVKEKIEKAGYIAMTFDDQIKSILIFVNAITTGLILFGVIALIAATFGIVNTLFMSVQERTREIGLMKALGLSKGKVFSIFSWEASLIGFFGSALGLLGAMGMGSIINTLAGDTFLKDLPQLTLIQFQIIPSVVIIALIMFIAFLAGALPARRAAKLDPIEALRSE</sequence>
<feature type="domain" description="ABC3 transporter permease C-terminal" evidence="8">
    <location>
        <begin position="294"/>
        <end position="418"/>
    </location>
</feature>
<feature type="transmembrane region" description="Helical" evidence="7">
    <location>
        <begin position="336"/>
        <end position="366"/>
    </location>
</feature>
<keyword evidence="11" id="KW-1185">Reference proteome</keyword>
<feature type="domain" description="MacB-like periplasmic core" evidence="9">
    <location>
        <begin position="21"/>
        <end position="267"/>
    </location>
</feature>
<feature type="transmembrane region" description="Helical" evidence="7">
    <location>
        <begin position="386"/>
        <end position="408"/>
    </location>
</feature>
<evidence type="ECO:0000313" key="10">
    <source>
        <dbReference type="EMBL" id="SJZ57248.1"/>
    </source>
</evidence>
<evidence type="ECO:0000256" key="1">
    <source>
        <dbReference type="ARBA" id="ARBA00004651"/>
    </source>
</evidence>
<feature type="transmembrane region" description="Helical" evidence="7">
    <location>
        <begin position="21"/>
        <end position="38"/>
    </location>
</feature>
<keyword evidence="5 7" id="KW-0472">Membrane</keyword>
<dbReference type="GO" id="GO:0005886">
    <property type="term" value="C:plasma membrane"/>
    <property type="evidence" value="ECO:0007669"/>
    <property type="project" value="UniProtKB-SubCell"/>
</dbReference>
<evidence type="ECO:0000256" key="3">
    <source>
        <dbReference type="ARBA" id="ARBA00022692"/>
    </source>
</evidence>
<comment type="similarity">
    <text evidence="6">Belongs to the ABC-4 integral membrane protein family.</text>
</comment>
<dbReference type="Proteomes" id="UP000190328">
    <property type="component" value="Unassembled WGS sequence"/>
</dbReference>
<dbReference type="PANTHER" id="PTHR30572:SF4">
    <property type="entry name" value="ABC TRANSPORTER PERMEASE YTRF"/>
    <property type="match status" value="1"/>
</dbReference>
<comment type="subcellular location">
    <subcellularLocation>
        <location evidence="1">Cell membrane</location>
        <topology evidence="1">Multi-pass membrane protein</topology>
    </subcellularLocation>
</comment>
<protein>
    <submittedName>
        <fullName evidence="10">Putative ABC transport system permease protein</fullName>
    </submittedName>
</protein>
<dbReference type="EMBL" id="FUXI01000006">
    <property type="protein sequence ID" value="SJZ57248.1"/>
    <property type="molecule type" value="Genomic_DNA"/>
</dbReference>
<evidence type="ECO:0000256" key="4">
    <source>
        <dbReference type="ARBA" id="ARBA00022989"/>
    </source>
</evidence>
<proteinExistence type="inferred from homology"/>
<keyword evidence="2" id="KW-1003">Cell membrane</keyword>
<dbReference type="InterPro" id="IPR003838">
    <property type="entry name" value="ABC3_permease_C"/>
</dbReference>
<keyword evidence="4 7" id="KW-1133">Transmembrane helix</keyword>
<feature type="transmembrane region" description="Helical" evidence="7">
    <location>
        <begin position="282"/>
        <end position="315"/>
    </location>
</feature>
<dbReference type="GO" id="GO:0022857">
    <property type="term" value="F:transmembrane transporter activity"/>
    <property type="evidence" value="ECO:0007669"/>
    <property type="project" value="TreeGrafter"/>
</dbReference>